<name>A0ACB9EG73_ARCLA</name>
<keyword evidence="2" id="KW-1185">Reference proteome</keyword>
<organism evidence="1 2">
    <name type="scientific">Arctium lappa</name>
    <name type="common">Greater burdock</name>
    <name type="synonym">Lappa major</name>
    <dbReference type="NCBI Taxonomy" id="4217"/>
    <lineage>
        <taxon>Eukaryota</taxon>
        <taxon>Viridiplantae</taxon>
        <taxon>Streptophyta</taxon>
        <taxon>Embryophyta</taxon>
        <taxon>Tracheophyta</taxon>
        <taxon>Spermatophyta</taxon>
        <taxon>Magnoliopsida</taxon>
        <taxon>eudicotyledons</taxon>
        <taxon>Gunneridae</taxon>
        <taxon>Pentapetalae</taxon>
        <taxon>asterids</taxon>
        <taxon>campanulids</taxon>
        <taxon>Asterales</taxon>
        <taxon>Asteraceae</taxon>
        <taxon>Carduoideae</taxon>
        <taxon>Cardueae</taxon>
        <taxon>Arctiinae</taxon>
        <taxon>Arctium</taxon>
    </lineage>
</organism>
<protein>
    <submittedName>
        <fullName evidence="1">Uncharacterized protein</fullName>
    </submittedName>
</protein>
<reference evidence="2" key="1">
    <citation type="journal article" date="2022" name="Mol. Ecol. Resour.">
        <title>The genomes of chicory, endive, great burdock and yacon provide insights into Asteraceae palaeo-polyploidization history and plant inulin production.</title>
        <authorList>
            <person name="Fan W."/>
            <person name="Wang S."/>
            <person name="Wang H."/>
            <person name="Wang A."/>
            <person name="Jiang F."/>
            <person name="Liu H."/>
            <person name="Zhao H."/>
            <person name="Xu D."/>
            <person name="Zhang Y."/>
        </authorList>
    </citation>
    <scope>NUCLEOTIDE SEQUENCE [LARGE SCALE GENOMIC DNA]</scope>
    <source>
        <strain evidence="2">cv. Niubang</strain>
    </source>
</reference>
<reference evidence="1 2" key="2">
    <citation type="journal article" date="2022" name="Mol. Ecol. Resour.">
        <title>The genomes of chicory, endive, great burdock and yacon provide insights into Asteraceae paleo-polyploidization history and plant inulin production.</title>
        <authorList>
            <person name="Fan W."/>
            <person name="Wang S."/>
            <person name="Wang H."/>
            <person name="Wang A."/>
            <person name="Jiang F."/>
            <person name="Liu H."/>
            <person name="Zhao H."/>
            <person name="Xu D."/>
            <person name="Zhang Y."/>
        </authorList>
    </citation>
    <scope>NUCLEOTIDE SEQUENCE [LARGE SCALE GENOMIC DNA]</scope>
    <source>
        <strain evidence="2">cv. Niubang</strain>
    </source>
</reference>
<gene>
    <name evidence="1" type="ORF">L6452_05299</name>
</gene>
<proteinExistence type="predicted"/>
<evidence type="ECO:0000313" key="1">
    <source>
        <dbReference type="EMBL" id="KAI3757756.1"/>
    </source>
</evidence>
<dbReference type="EMBL" id="CM042048">
    <property type="protein sequence ID" value="KAI3757756.1"/>
    <property type="molecule type" value="Genomic_DNA"/>
</dbReference>
<accession>A0ACB9EG73</accession>
<sequence>MPLMKGFFDSFSAAVNFQFVLFGLENKHISVWVHFVRKQDSCLTFSWTIRLDLIGQKCIFFCSTPKID</sequence>
<evidence type="ECO:0000313" key="2">
    <source>
        <dbReference type="Proteomes" id="UP001055879"/>
    </source>
</evidence>
<comment type="caution">
    <text evidence="1">The sequence shown here is derived from an EMBL/GenBank/DDBJ whole genome shotgun (WGS) entry which is preliminary data.</text>
</comment>
<dbReference type="Proteomes" id="UP001055879">
    <property type="component" value="Linkage Group LG02"/>
</dbReference>